<feature type="domain" description="YbbD head" evidence="1">
    <location>
        <begin position="18"/>
        <end position="68"/>
    </location>
</feature>
<proteinExistence type="predicted"/>
<comment type="caution">
    <text evidence="2">The sequence shown here is derived from an EMBL/GenBank/DDBJ whole genome shotgun (WGS) entry which is preliminary data.</text>
</comment>
<evidence type="ECO:0000313" key="3">
    <source>
        <dbReference type="Proteomes" id="UP000652427"/>
    </source>
</evidence>
<dbReference type="Pfam" id="PF26610">
    <property type="entry name" value="YbbD_head"/>
    <property type="match status" value="1"/>
</dbReference>
<evidence type="ECO:0000313" key="2">
    <source>
        <dbReference type="EMBL" id="NVD26916.1"/>
    </source>
</evidence>
<dbReference type="Proteomes" id="UP000652427">
    <property type="component" value="Unassembled WGS sequence"/>
</dbReference>
<dbReference type="EMBL" id="JABWMH010000001">
    <property type="protein sequence ID" value="NVD26916.1"/>
    <property type="molecule type" value="Genomic_DNA"/>
</dbReference>
<dbReference type="InterPro" id="IPR058827">
    <property type="entry name" value="YbbD_head"/>
</dbReference>
<keyword evidence="3" id="KW-1185">Reference proteome</keyword>
<name>A0ABX2MZY3_9SPHN</name>
<dbReference type="RefSeq" id="WP_176278424.1">
    <property type="nucleotide sequence ID" value="NZ_JABWMH010000001.1"/>
</dbReference>
<sequence length="142" mass="15526">MMKLVTVALLLSLGACGEQSEETYATWAEADRVGAVKRGWVPAFVPMSAHDITDIHDIDTNEQRLEFTVSPGDFYSMVAALRGVSAKDKAAAVELSRKLNFTDATDVYIVCSNVLNGAMFINRESGRAVYKTPVEWANDDCS</sequence>
<organism evidence="2 3">
    <name type="scientific">Parasphingorhabdus flavimaris</name>
    <dbReference type="NCBI Taxonomy" id="266812"/>
    <lineage>
        <taxon>Bacteria</taxon>
        <taxon>Pseudomonadati</taxon>
        <taxon>Pseudomonadota</taxon>
        <taxon>Alphaproteobacteria</taxon>
        <taxon>Sphingomonadales</taxon>
        <taxon>Sphingomonadaceae</taxon>
        <taxon>Parasphingorhabdus</taxon>
    </lineage>
</organism>
<protein>
    <recommendedName>
        <fullName evidence="1">YbbD head domain-containing protein</fullName>
    </recommendedName>
</protein>
<reference evidence="2 3" key="1">
    <citation type="submission" date="2020-06" db="EMBL/GenBank/DDBJ databases">
        <authorList>
            <person name="Kim S.-J."/>
            <person name="Park S.-J."/>
        </authorList>
    </citation>
    <scope>NUCLEOTIDE SEQUENCE [LARGE SCALE GENOMIC DNA]</scope>
    <source>
        <strain evidence="2 3">SW-151</strain>
    </source>
</reference>
<evidence type="ECO:0000259" key="1">
    <source>
        <dbReference type="Pfam" id="PF26610"/>
    </source>
</evidence>
<accession>A0ABX2MZY3</accession>
<gene>
    <name evidence="2" type="ORF">HUO14_03215</name>
</gene>
<dbReference type="PROSITE" id="PS51257">
    <property type="entry name" value="PROKAR_LIPOPROTEIN"/>
    <property type="match status" value="1"/>
</dbReference>